<name>A0ABD6C8T8_9EURY</name>
<dbReference type="InterPro" id="IPR002591">
    <property type="entry name" value="Phosphodiest/P_Trfase"/>
</dbReference>
<organism evidence="2 3">
    <name type="scientific">Halorientalis brevis</name>
    <dbReference type="NCBI Taxonomy" id="1126241"/>
    <lineage>
        <taxon>Archaea</taxon>
        <taxon>Methanobacteriati</taxon>
        <taxon>Methanobacteriota</taxon>
        <taxon>Stenosarchaea group</taxon>
        <taxon>Halobacteria</taxon>
        <taxon>Halobacteriales</taxon>
        <taxon>Haloarculaceae</taxon>
        <taxon>Halorientalis</taxon>
    </lineage>
</organism>
<feature type="region of interest" description="Disordered" evidence="1">
    <location>
        <begin position="297"/>
        <end position="319"/>
    </location>
</feature>
<dbReference type="Pfam" id="PF01663">
    <property type="entry name" value="Phosphodiest"/>
    <property type="match status" value="1"/>
</dbReference>
<gene>
    <name evidence="2" type="ORF">ACFR9U_02760</name>
</gene>
<evidence type="ECO:0000256" key="1">
    <source>
        <dbReference type="SAM" id="MobiDB-lite"/>
    </source>
</evidence>
<dbReference type="AlphaFoldDB" id="A0ABD6C8T8"/>
<dbReference type="InterPro" id="IPR017850">
    <property type="entry name" value="Alkaline_phosphatase_core_sf"/>
</dbReference>
<feature type="compositionally biased region" description="Basic and acidic residues" evidence="1">
    <location>
        <begin position="297"/>
        <end position="306"/>
    </location>
</feature>
<evidence type="ECO:0000313" key="3">
    <source>
        <dbReference type="Proteomes" id="UP001597119"/>
    </source>
</evidence>
<comment type="caution">
    <text evidence="2">The sequence shown here is derived from an EMBL/GenBank/DDBJ whole genome shotgun (WGS) entry which is preliminary data.</text>
</comment>
<keyword evidence="3" id="KW-1185">Reference proteome</keyword>
<evidence type="ECO:0000313" key="2">
    <source>
        <dbReference type="EMBL" id="MFD1585889.1"/>
    </source>
</evidence>
<accession>A0ABD6C8T8</accession>
<dbReference type="EMBL" id="JBHUDJ010000001">
    <property type="protein sequence ID" value="MFD1585889.1"/>
    <property type="molecule type" value="Genomic_DNA"/>
</dbReference>
<proteinExistence type="predicted"/>
<dbReference type="SUPFAM" id="SSF53649">
    <property type="entry name" value="Alkaline phosphatase-like"/>
    <property type="match status" value="1"/>
</dbReference>
<protein>
    <submittedName>
        <fullName evidence="2">Alkaline phosphatase family protein</fullName>
    </submittedName>
</protein>
<dbReference type="RefSeq" id="WP_247376923.1">
    <property type="nucleotide sequence ID" value="NZ_JALLGV010000003.1"/>
</dbReference>
<sequence>MLIVMGLDSLDADTLQRYTTPSIDTISEEGEGGRMETPDGLNRDELNTQLLWPSMLAGQNPRDLFPSYYEDNSQSTKHWNTKVLSNPLVRRIEREVSNIASSKAKRYLKSLLAQFGYEKEHVGENRLAEAGSLLDSAAAPHLISVPGISEDDMNRDLKGMIAPKSARSEGRSGYEPAGDISLFEQKALSADANRLIRFLNAIASRRHDFVMCHFFSLDLVQHVWADTPPKLQRWYGLYDDFVRRVRQTLSEDDTLVLVSDHGMEKEGIHSKRAFYASNRRLWKDTPRKMEDLREVLESELPRHSPADGEQMDDSAQITNDTKEHLSKLGYFS</sequence>
<reference evidence="2 3" key="1">
    <citation type="journal article" date="2019" name="Int. J. Syst. Evol. Microbiol.">
        <title>The Global Catalogue of Microorganisms (GCM) 10K type strain sequencing project: providing services to taxonomists for standard genome sequencing and annotation.</title>
        <authorList>
            <consortium name="The Broad Institute Genomics Platform"/>
            <consortium name="The Broad Institute Genome Sequencing Center for Infectious Disease"/>
            <person name="Wu L."/>
            <person name="Ma J."/>
        </authorList>
    </citation>
    <scope>NUCLEOTIDE SEQUENCE [LARGE SCALE GENOMIC DNA]</scope>
    <source>
        <strain evidence="2 3">CGMCC 1.12125</strain>
    </source>
</reference>
<dbReference type="Proteomes" id="UP001597119">
    <property type="component" value="Unassembled WGS sequence"/>
</dbReference>
<dbReference type="Gene3D" id="3.40.720.10">
    <property type="entry name" value="Alkaline Phosphatase, subunit A"/>
    <property type="match status" value="1"/>
</dbReference>